<evidence type="ECO:0000313" key="2">
    <source>
        <dbReference type="Proteomes" id="UP001596250"/>
    </source>
</evidence>
<proteinExistence type="predicted"/>
<evidence type="ECO:0000313" key="1">
    <source>
        <dbReference type="EMBL" id="MFC5987525.1"/>
    </source>
</evidence>
<comment type="caution">
    <text evidence="1">The sequence shown here is derived from an EMBL/GenBank/DDBJ whole genome shotgun (WGS) entry which is preliminary data.</text>
</comment>
<dbReference type="Proteomes" id="UP001596250">
    <property type="component" value="Unassembled WGS sequence"/>
</dbReference>
<gene>
    <name evidence="1" type="ORF">ACFPXP_14050</name>
</gene>
<dbReference type="EMBL" id="JBHSQV010000164">
    <property type="protein sequence ID" value="MFC5987525.1"/>
    <property type="molecule type" value="Genomic_DNA"/>
</dbReference>
<organism evidence="1 2">
    <name type="scientific">Marinicrinis lubricantis</name>
    <dbReference type="NCBI Taxonomy" id="2086470"/>
    <lineage>
        <taxon>Bacteria</taxon>
        <taxon>Bacillati</taxon>
        <taxon>Bacillota</taxon>
        <taxon>Bacilli</taxon>
        <taxon>Bacillales</taxon>
        <taxon>Paenibacillaceae</taxon>
    </lineage>
</organism>
<reference evidence="2" key="1">
    <citation type="journal article" date="2019" name="Int. J. Syst. Evol. Microbiol.">
        <title>The Global Catalogue of Microorganisms (GCM) 10K type strain sequencing project: providing services to taxonomists for standard genome sequencing and annotation.</title>
        <authorList>
            <consortium name="The Broad Institute Genomics Platform"/>
            <consortium name="The Broad Institute Genome Sequencing Center for Infectious Disease"/>
            <person name="Wu L."/>
            <person name="Ma J."/>
        </authorList>
    </citation>
    <scope>NUCLEOTIDE SEQUENCE [LARGE SCALE GENOMIC DNA]</scope>
    <source>
        <strain evidence="2">CCM 8749</strain>
    </source>
</reference>
<dbReference type="Gene3D" id="2.20.28.30">
    <property type="entry name" value="RNA polymerase ii, chain L"/>
    <property type="match status" value="1"/>
</dbReference>
<protein>
    <submittedName>
        <fullName evidence="1">Uncharacterized protein</fullName>
    </submittedName>
</protein>
<keyword evidence="2" id="KW-1185">Reference proteome</keyword>
<dbReference type="RefSeq" id="WP_379894917.1">
    <property type="nucleotide sequence ID" value="NZ_CBCSCT010000039.1"/>
</dbReference>
<accession>A0ABW1IQY9</accession>
<sequence length="125" mass="14235">MKVLTTTCPNCGATMELNEKTEKAVCDYCSTKIISKDDKEQAKKKTAAAIEEFEIDFIPELFKTAESFLALEDYFAATNIYNEILLDAPDDLEAYKGYLIAKTKNMNLSPTERAIFPYEEFETFK</sequence>
<name>A0ABW1IQY9_9BACL</name>